<keyword evidence="3" id="KW-1185">Reference proteome</keyword>
<dbReference type="InterPro" id="IPR001048">
    <property type="entry name" value="Asp/Glu/Uridylate_kinase"/>
</dbReference>
<protein>
    <recommendedName>
        <fullName evidence="1">Aspartate/glutamate/uridylate kinase domain-containing protein</fullName>
    </recommendedName>
</protein>
<dbReference type="EMBL" id="CP089984">
    <property type="protein sequence ID" value="WXB11015.1"/>
    <property type="molecule type" value="Genomic_DNA"/>
</dbReference>
<dbReference type="PIRSF" id="PIRSF039097">
    <property type="entry name" value="MoSto_subunit"/>
    <property type="match status" value="1"/>
</dbReference>
<dbReference type="InterPro" id="IPR030669">
    <property type="entry name" value="MoSto_subunit_alpha/beta"/>
</dbReference>
<sequence length="268" mass="29751">MSLERRTIESPLANSTLTHSQASTFSYDPVALMPDVKVLKVGGQSVMDRGRAALFPILDELAAAKDKYKLLLCCGGGTRARHVYAVASDLELPTGLLAALGGYVPRQNARMLQMLLARHGGIFMLHDDFEKLPLYFRLGCIPIMTGMPPFGYWEKPTENGRIPQHRTDAGVFLSAEVLGVKRAIFIKDEDGLYTDDPKKNPSATHIPKIGARELLKRDLVDLVLERVVIEYLTRARFCHELQIVNGLTRGMVTRALEGEDVGTIIYKD</sequence>
<dbReference type="SUPFAM" id="SSF53633">
    <property type="entry name" value="Carbamate kinase-like"/>
    <property type="match status" value="1"/>
</dbReference>
<gene>
    <name evidence="2" type="ORF">LZC94_24405</name>
</gene>
<dbReference type="Pfam" id="PF00696">
    <property type="entry name" value="AA_kinase"/>
    <property type="match status" value="1"/>
</dbReference>
<dbReference type="Gene3D" id="3.40.1160.10">
    <property type="entry name" value="Acetylglutamate kinase-like"/>
    <property type="match status" value="1"/>
</dbReference>
<dbReference type="InterPro" id="IPR036393">
    <property type="entry name" value="AceGlu_kinase-like_sf"/>
</dbReference>
<reference evidence="2 3" key="1">
    <citation type="submission" date="2021-12" db="EMBL/GenBank/DDBJ databases">
        <title>Discovery of the Pendulisporaceae a myxobacterial family with distinct sporulation behavior and unique specialized metabolism.</title>
        <authorList>
            <person name="Garcia R."/>
            <person name="Popoff A."/>
            <person name="Bader C.D."/>
            <person name="Loehr J."/>
            <person name="Walesch S."/>
            <person name="Walt C."/>
            <person name="Boldt J."/>
            <person name="Bunk B."/>
            <person name="Haeckl F.J.F.P.J."/>
            <person name="Gunesch A.P."/>
            <person name="Birkelbach J."/>
            <person name="Nuebel U."/>
            <person name="Pietschmann T."/>
            <person name="Bach T."/>
            <person name="Mueller R."/>
        </authorList>
    </citation>
    <scope>NUCLEOTIDE SEQUENCE [LARGE SCALE GENOMIC DNA]</scope>
    <source>
        <strain evidence="2 3">MSr11954</strain>
    </source>
</reference>
<proteinExistence type="predicted"/>
<evidence type="ECO:0000313" key="3">
    <source>
        <dbReference type="Proteomes" id="UP001370348"/>
    </source>
</evidence>
<evidence type="ECO:0000259" key="1">
    <source>
        <dbReference type="Pfam" id="PF00696"/>
    </source>
</evidence>
<evidence type="ECO:0000313" key="2">
    <source>
        <dbReference type="EMBL" id="WXB11015.1"/>
    </source>
</evidence>
<feature type="domain" description="Aspartate/glutamate/uridylate kinase" evidence="1">
    <location>
        <begin position="36"/>
        <end position="216"/>
    </location>
</feature>
<accession>A0ABZ2LJV0</accession>
<name>A0ABZ2LJV0_9BACT</name>
<dbReference type="RefSeq" id="WP_394820630.1">
    <property type="nucleotide sequence ID" value="NZ_CP089984.1"/>
</dbReference>
<organism evidence="2 3">
    <name type="scientific">Pendulispora albinea</name>
    <dbReference type="NCBI Taxonomy" id="2741071"/>
    <lineage>
        <taxon>Bacteria</taxon>
        <taxon>Pseudomonadati</taxon>
        <taxon>Myxococcota</taxon>
        <taxon>Myxococcia</taxon>
        <taxon>Myxococcales</taxon>
        <taxon>Sorangiineae</taxon>
        <taxon>Pendulisporaceae</taxon>
        <taxon>Pendulispora</taxon>
    </lineage>
</organism>
<dbReference type="Proteomes" id="UP001370348">
    <property type="component" value="Chromosome"/>
</dbReference>